<evidence type="ECO:0000256" key="1">
    <source>
        <dbReference type="SAM" id="Phobius"/>
    </source>
</evidence>
<protein>
    <recommendedName>
        <fullName evidence="2">2TM domain-containing protein</fullName>
    </recommendedName>
</protein>
<accession>A0A6J4PKG2</accession>
<evidence type="ECO:0000313" key="3">
    <source>
        <dbReference type="EMBL" id="CAA9415736.1"/>
    </source>
</evidence>
<dbReference type="Pfam" id="PF13239">
    <property type="entry name" value="2TM"/>
    <property type="match status" value="1"/>
</dbReference>
<gene>
    <name evidence="3" type="ORF">AVDCRST_MAG74-2611</name>
</gene>
<sequence length="136" mass="15356">MYQTNRLENYQTNRLEMPAQKISGETKAENKLRRTAVCRANAKIGFSVHLAAYVFAIAAQALINLAFTPQFLWFLFPAAAWGIGVATHGAIVFAWLNSDLKRRLVETEMRRLRDVSADAPLDAPNRDYVPMAWKDA</sequence>
<evidence type="ECO:0000259" key="2">
    <source>
        <dbReference type="Pfam" id="PF13239"/>
    </source>
</evidence>
<keyword evidence="1" id="KW-0472">Membrane</keyword>
<feature type="domain" description="2TM" evidence="2">
    <location>
        <begin position="37"/>
        <end position="109"/>
    </location>
</feature>
<feature type="transmembrane region" description="Helical" evidence="1">
    <location>
        <begin position="73"/>
        <end position="96"/>
    </location>
</feature>
<proteinExistence type="predicted"/>
<reference evidence="3" key="1">
    <citation type="submission" date="2020-02" db="EMBL/GenBank/DDBJ databases">
        <authorList>
            <person name="Meier V. D."/>
        </authorList>
    </citation>
    <scope>NUCLEOTIDE SEQUENCE</scope>
    <source>
        <strain evidence="3">AVDCRST_MAG74</strain>
    </source>
</reference>
<name>A0A6J4PKG2_9BACT</name>
<keyword evidence="1" id="KW-0812">Transmembrane</keyword>
<keyword evidence="1" id="KW-1133">Transmembrane helix</keyword>
<dbReference type="EMBL" id="CADCUR010000243">
    <property type="protein sequence ID" value="CAA9415736.1"/>
    <property type="molecule type" value="Genomic_DNA"/>
</dbReference>
<feature type="transmembrane region" description="Helical" evidence="1">
    <location>
        <begin position="44"/>
        <end position="67"/>
    </location>
</feature>
<dbReference type="AlphaFoldDB" id="A0A6J4PKG2"/>
<dbReference type="InterPro" id="IPR025698">
    <property type="entry name" value="2TM_dom"/>
</dbReference>
<organism evidence="3">
    <name type="scientific">uncultured Pyrinomonadaceae bacterium</name>
    <dbReference type="NCBI Taxonomy" id="2283094"/>
    <lineage>
        <taxon>Bacteria</taxon>
        <taxon>Pseudomonadati</taxon>
        <taxon>Acidobacteriota</taxon>
        <taxon>Blastocatellia</taxon>
        <taxon>Blastocatellales</taxon>
        <taxon>Pyrinomonadaceae</taxon>
        <taxon>environmental samples</taxon>
    </lineage>
</organism>